<protein>
    <recommendedName>
        <fullName evidence="4">Transport protein</fullName>
    </recommendedName>
</protein>
<feature type="transmembrane region" description="Helical" evidence="1">
    <location>
        <begin position="209"/>
        <end position="229"/>
    </location>
</feature>
<name>A0A0E2H1L3_9FIRM</name>
<keyword evidence="1" id="KW-1133">Transmembrane helix</keyword>
<organism evidence="2 3">
    <name type="scientific">[Clostridium] clostridioforme 90A8</name>
    <dbReference type="NCBI Taxonomy" id="999408"/>
    <lineage>
        <taxon>Bacteria</taxon>
        <taxon>Bacillati</taxon>
        <taxon>Bacillota</taxon>
        <taxon>Clostridia</taxon>
        <taxon>Lachnospirales</taxon>
        <taxon>Lachnospiraceae</taxon>
        <taxon>Enterocloster</taxon>
    </lineage>
</organism>
<reference evidence="2 3" key="1">
    <citation type="submission" date="2013-01" db="EMBL/GenBank/DDBJ databases">
        <title>The Genome Sequence of Clostridium clostridioforme 90A8.</title>
        <authorList>
            <consortium name="The Broad Institute Genome Sequencing Platform"/>
            <person name="Earl A."/>
            <person name="Ward D."/>
            <person name="Feldgarden M."/>
            <person name="Gevers D."/>
            <person name="Courvalin P."/>
            <person name="Lambert T."/>
            <person name="Walker B."/>
            <person name="Young S.K."/>
            <person name="Zeng Q."/>
            <person name="Gargeya S."/>
            <person name="Fitzgerald M."/>
            <person name="Haas B."/>
            <person name="Abouelleil A."/>
            <person name="Alvarado L."/>
            <person name="Arachchi H.M."/>
            <person name="Berlin A.M."/>
            <person name="Chapman S.B."/>
            <person name="Dewar J."/>
            <person name="Goldberg J."/>
            <person name="Griggs A."/>
            <person name="Gujja S."/>
            <person name="Hansen M."/>
            <person name="Howarth C."/>
            <person name="Imamovic A."/>
            <person name="Larimer J."/>
            <person name="McCowan C."/>
            <person name="Murphy C."/>
            <person name="Neiman D."/>
            <person name="Pearson M."/>
            <person name="Priest M."/>
            <person name="Roberts A."/>
            <person name="Saif S."/>
            <person name="Shea T."/>
            <person name="Sisk P."/>
            <person name="Sykes S."/>
            <person name="Wortman J."/>
            <person name="Nusbaum C."/>
            <person name="Birren B."/>
        </authorList>
    </citation>
    <scope>NUCLEOTIDE SEQUENCE [LARGE SCALE GENOMIC DNA]</scope>
    <source>
        <strain evidence="2 3">90A8</strain>
    </source>
</reference>
<dbReference type="EMBL" id="AGYR01000082">
    <property type="protein sequence ID" value="ENZ05236.1"/>
    <property type="molecule type" value="Genomic_DNA"/>
</dbReference>
<proteinExistence type="predicted"/>
<keyword evidence="1" id="KW-0472">Membrane</keyword>
<feature type="transmembrane region" description="Helical" evidence="1">
    <location>
        <begin position="100"/>
        <end position="119"/>
    </location>
</feature>
<dbReference type="HOGENOM" id="CLU_091659_2_0_9"/>
<evidence type="ECO:0000256" key="1">
    <source>
        <dbReference type="SAM" id="Phobius"/>
    </source>
</evidence>
<feature type="transmembrane region" description="Helical" evidence="1">
    <location>
        <begin position="34"/>
        <end position="53"/>
    </location>
</feature>
<dbReference type="AlphaFoldDB" id="A0A0E2H1L3"/>
<sequence length="230" mass="24457">MPVGVLINCVSVFCGGLVGALLGRTFPEKLKSDLPVLFGFCSIAIGINSIITVHAMTVVVLSILIGFIIGYVLHLEVIVNRIFTKLVEGLNPRNKEMDMDLYITAAVLFCCSGFSWYGAMVEGMAGDSSLLLSKSILDFFTAVVFATTFGKSICAIAGPQVVLLLSVFGAGSILGPMLTPDMFFDFSACGGILTFAAGMRVAKIKSIPLINLIPALVLVMPFSALWTIVM</sequence>
<evidence type="ECO:0000313" key="3">
    <source>
        <dbReference type="Proteomes" id="UP000013085"/>
    </source>
</evidence>
<evidence type="ECO:0008006" key="4">
    <source>
        <dbReference type="Google" id="ProtNLM"/>
    </source>
</evidence>
<feature type="transmembrane region" description="Helical" evidence="1">
    <location>
        <begin position="59"/>
        <end position="79"/>
    </location>
</feature>
<dbReference type="PANTHER" id="PTHR36111:SF2">
    <property type="entry name" value="INNER MEMBRANE PROTEIN"/>
    <property type="match status" value="1"/>
</dbReference>
<dbReference type="Pfam" id="PF04474">
    <property type="entry name" value="DUF554"/>
    <property type="match status" value="1"/>
</dbReference>
<feature type="transmembrane region" description="Helical" evidence="1">
    <location>
        <begin position="5"/>
        <end position="22"/>
    </location>
</feature>
<feature type="transmembrane region" description="Helical" evidence="1">
    <location>
        <begin position="161"/>
        <end position="178"/>
    </location>
</feature>
<keyword evidence="1" id="KW-0812">Transmembrane</keyword>
<dbReference type="RefSeq" id="WP_002595113.1">
    <property type="nucleotide sequence ID" value="NZ_KB851003.1"/>
</dbReference>
<evidence type="ECO:0000313" key="2">
    <source>
        <dbReference type="EMBL" id="ENZ05236.1"/>
    </source>
</evidence>
<dbReference type="InterPro" id="IPR007563">
    <property type="entry name" value="DUF554"/>
</dbReference>
<dbReference type="PANTHER" id="PTHR36111">
    <property type="entry name" value="INNER MEMBRANE PROTEIN-RELATED"/>
    <property type="match status" value="1"/>
</dbReference>
<dbReference type="PATRIC" id="fig|999408.3.peg.6125"/>
<accession>A0A0E2H1L3</accession>
<comment type="caution">
    <text evidence="2">The sequence shown here is derived from an EMBL/GenBank/DDBJ whole genome shotgun (WGS) entry which is preliminary data.</text>
</comment>
<dbReference type="Proteomes" id="UP000013085">
    <property type="component" value="Unassembled WGS sequence"/>
</dbReference>
<gene>
    <name evidence="2" type="ORF">HMPREF1090_05716</name>
</gene>
<feature type="transmembrane region" description="Helical" evidence="1">
    <location>
        <begin position="131"/>
        <end position="149"/>
    </location>
</feature>